<name>A0A1G9WBJ1_9FIRM</name>
<dbReference type="InterPro" id="IPR006472">
    <property type="entry name" value="Citrate_lyase_asu"/>
</dbReference>
<dbReference type="GO" id="GO:0008815">
    <property type="term" value="F:citrate (pro-3S)-lyase activity"/>
    <property type="evidence" value="ECO:0007669"/>
    <property type="project" value="UniProtKB-UniRule"/>
</dbReference>
<dbReference type="OrthoDB" id="9767643at2"/>
<dbReference type="Proteomes" id="UP000214880">
    <property type="component" value="Unassembled WGS sequence"/>
</dbReference>
<dbReference type="Pfam" id="PF04223">
    <property type="entry name" value="CitF"/>
    <property type="match status" value="1"/>
</dbReference>
<keyword evidence="1" id="KW-0963">Cytoplasm</keyword>
<dbReference type="Gene3D" id="3.40.1080.10">
    <property type="entry name" value="Glutaconate Coenzyme A-transferase"/>
    <property type="match status" value="2"/>
</dbReference>
<sequence length="518" mass="55890">MKNSIGREIPDNIPGLKNLRLYEGEFAPLPAGSLYGKTVRQGRPGDNKILSSLSEAIEKANVTDGMTISFHHHLRNGDYIIKMVMEAIAAKGIKDITIATSSLNPCHEFLIDYIEDGTVTALETSGLRDALGKYLTKNPGKLKKPIIIRSHGGRARAVEAGELKIDVAFMGAPACDRFGNATGMQGPSAFGAMGYAMTDCKYAEKVVLITDNLIDHVYPYSIPQTDVDYIVVVDQIGNPAGIATGAIRISNNPLTLCLAEYAVEIMDETGYLQEGFSCQLGGGGASLTAAKFLREKMDKKNIKGSFGIGGATGIFTQMLADGLFKALYDIQTFDTAAAKSLYELPQHIEISASHYANPWNPGPIVNDLDIVILSATEVDLDFNVNCMTDSNGILMGASGGHSDTAAGAKLSIIVLPAVRGRLPMIRDRVQTVITPGDSIDAIVTERGIAINPKRTDLIEKLKDSKLPLMTIQELQQAAYELVGKPREIQYSDKPEDIVAVIEYRDGSIIDVVRKPLSL</sequence>
<dbReference type="GO" id="GO:0006084">
    <property type="term" value="P:acetyl-CoA metabolic process"/>
    <property type="evidence" value="ECO:0007669"/>
    <property type="project" value="UniProtKB-UniRule"/>
</dbReference>
<dbReference type="SUPFAM" id="SSF100950">
    <property type="entry name" value="NagB/RpiA/CoA transferase-like"/>
    <property type="match status" value="2"/>
</dbReference>
<organism evidence="2 3">
    <name type="scientific">Dendrosporobacter quercicolus</name>
    <dbReference type="NCBI Taxonomy" id="146817"/>
    <lineage>
        <taxon>Bacteria</taxon>
        <taxon>Bacillati</taxon>
        <taxon>Bacillota</taxon>
        <taxon>Negativicutes</taxon>
        <taxon>Selenomonadales</taxon>
        <taxon>Sporomusaceae</taxon>
        <taxon>Dendrosporobacter</taxon>
    </lineage>
</organism>
<accession>A0A1G9WBJ1</accession>
<dbReference type="EMBL" id="FNHB01000007">
    <property type="protein sequence ID" value="SDM81687.1"/>
    <property type="molecule type" value="Genomic_DNA"/>
</dbReference>
<keyword evidence="1 2" id="KW-0808">Transferase</keyword>
<dbReference type="STRING" id="146817.SAMN04488502_107177"/>
<protein>
    <recommendedName>
        <fullName evidence="1">Citrate lyase alpha chain</fullName>
        <shortName evidence="1">Citrase alpha chain</shortName>
        <ecNumber evidence="1">2.8.3.10</ecNumber>
        <ecNumber evidence="1">4.1.3.6</ecNumber>
    </recommendedName>
    <alternativeName>
        <fullName evidence="1">Citrate (pro-3S)-lyase alpha chain</fullName>
    </alternativeName>
    <alternativeName>
        <fullName evidence="1">Citrate CoA-transferase subunit</fullName>
    </alternativeName>
</protein>
<gene>
    <name evidence="2" type="ORF">SAMN04488502_107177</name>
</gene>
<dbReference type="PANTHER" id="PTHR40596:SF1">
    <property type="entry name" value="CITRATE LYASE ALPHA CHAIN"/>
    <property type="match status" value="1"/>
</dbReference>
<dbReference type="GO" id="GO:0008814">
    <property type="term" value="F:citrate CoA-transferase activity"/>
    <property type="evidence" value="ECO:0007669"/>
    <property type="project" value="UniProtKB-UniRule"/>
</dbReference>
<evidence type="ECO:0000256" key="1">
    <source>
        <dbReference type="PIRNR" id="PIRNR009451"/>
    </source>
</evidence>
<reference evidence="2 3" key="1">
    <citation type="submission" date="2016-10" db="EMBL/GenBank/DDBJ databases">
        <authorList>
            <person name="de Groot N.N."/>
        </authorList>
    </citation>
    <scope>NUCLEOTIDE SEQUENCE [LARGE SCALE GENOMIC DNA]</scope>
    <source>
        <strain evidence="2 3">DSM 1736</strain>
    </source>
</reference>
<dbReference type="AlphaFoldDB" id="A0A1G9WBJ1"/>
<comment type="subcellular location">
    <subcellularLocation>
        <location evidence="1">Cytoplasm</location>
    </subcellularLocation>
</comment>
<proteinExistence type="predicted"/>
<comment type="catalytic activity">
    <reaction evidence="1">
        <text>citrate + acetyl-CoA = (3S)-citryl-CoA + acetate</text>
        <dbReference type="Rhea" id="RHEA:19405"/>
        <dbReference type="ChEBI" id="CHEBI:16947"/>
        <dbReference type="ChEBI" id="CHEBI:30089"/>
        <dbReference type="ChEBI" id="CHEBI:57288"/>
        <dbReference type="ChEBI" id="CHEBI:57321"/>
        <dbReference type="EC" id="2.8.3.10"/>
    </reaction>
</comment>
<dbReference type="RefSeq" id="WP_092074209.1">
    <property type="nucleotide sequence ID" value="NZ_FNHB01000007.1"/>
</dbReference>
<keyword evidence="3" id="KW-1185">Reference proteome</keyword>
<dbReference type="EC" id="4.1.3.6" evidence="1"/>
<dbReference type="NCBIfam" id="TIGR01584">
    <property type="entry name" value="citF"/>
    <property type="match status" value="1"/>
</dbReference>
<evidence type="ECO:0000313" key="2">
    <source>
        <dbReference type="EMBL" id="SDM81687.1"/>
    </source>
</evidence>
<dbReference type="EC" id="2.8.3.10" evidence="1"/>
<comment type="catalytic activity">
    <reaction evidence="1">
        <text>citrate = oxaloacetate + acetate</text>
        <dbReference type="Rhea" id="RHEA:10760"/>
        <dbReference type="ChEBI" id="CHEBI:16452"/>
        <dbReference type="ChEBI" id="CHEBI:16947"/>
        <dbReference type="ChEBI" id="CHEBI:30089"/>
        <dbReference type="EC" id="4.1.3.6"/>
    </reaction>
</comment>
<dbReference type="PIRSF" id="PIRSF009451">
    <property type="entry name" value="Citrt_lyas_alpha"/>
    <property type="match status" value="1"/>
</dbReference>
<dbReference type="PANTHER" id="PTHR40596">
    <property type="entry name" value="CITRATE LYASE ALPHA CHAIN"/>
    <property type="match status" value="1"/>
</dbReference>
<evidence type="ECO:0000313" key="3">
    <source>
        <dbReference type="Proteomes" id="UP000214880"/>
    </source>
</evidence>
<keyword evidence="1 2" id="KW-0456">Lyase</keyword>
<dbReference type="GO" id="GO:0009346">
    <property type="term" value="C:ATP-independent citrate lyase complex"/>
    <property type="evidence" value="ECO:0007669"/>
    <property type="project" value="UniProtKB-UniRule"/>
</dbReference>
<dbReference type="GO" id="GO:0005737">
    <property type="term" value="C:cytoplasm"/>
    <property type="evidence" value="ECO:0007669"/>
    <property type="project" value="UniProtKB-SubCell"/>
</dbReference>
<dbReference type="InterPro" id="IPR037171">
    <property type="entry name" value="NagB/RpiA_transferase-like"/>
</dbReference>